<protein>
    <submittedName>
        <fullName evidence="1">Uncharacterized protein</fullName>
    </submittedName>
</protein>
<gene>
    <name evidence="1" type="ORF">DKW60_18145</name>
</gene>
<evidence type="ECO:0000313" key="1">
    <source>
        <dbReference type="EMBL" id="PWQ93265.1"/>
    </source>
</evidence>
<dbReference type="Proteomes" id="UP000245539">
    <property type="component" value="Unassembled WGS sequence"/>
</dbReference>
<proteinExistence type="predicted"/>
<evidence type="ECO:0000313" key="2">
    <source>
        <dbReference type="Proteomes" id="UP000245539"/>
    </source>
</evidence>
<dbReference type="RefSeq" id="WP_109839083.1">
    <property type="nucleotide sequence ID" value="NZ_QGKM01000067.1"/>
</dbReference>
<comment type="caution">
    <text evidence="1">The sequence shown here is derived from an EMBL/GenBank/DDBJ whole genome shotgun (WGS) entry which is preliminary data.</text>
</comment>
<dbReference type="AlphaFoldDB" id="A0A317C3N8"/>
<name>A0A317C3N8_9GAMM</name>
<reference evidence="1 2" key="1">
    <citation type="submission" date="2018-05" db="EMBL/GenBank/DDBJ databases">
        <title>Leucothrix arctica sp. nov., isolated from Arctic seawater.</title>
        <authorList>
            <person name="Choi A."/>
            <person name="Baek K."/>
        </authorList>
    </citation>
    <scope>NUCLEOTIDE SEQUENCE [LARGE SCALE GENOMIC DNA]</scope>
    <source>
        <strain evidence="1 2">JCM 18388</strain>
    </source>
</reference>
<accession>A0A317C3N8</accession>
<sequence>MFSIKEVSIDEEKKQIHVSNFKETKVYSFSDVEYVSGSRFAIPEQVWFRTKDKKITVFMPKVRFSVFQFYRHPMVEELADLCGLEDW</sequence>
<dbReference type="EMBL" id="QGKM01000067">
    <property type="protein sequence ID" value="PWQ93265.1"/>
    <property type="molecule type" value="Genomic_DNA"/>
</dbReference>
<keyword evidence="2" id="KW-1185">Reference proteome</keyword>
<dbReference type="OrthoDB" id="9872428at2"/>
<organism evidence="1 2">
    <name type="scientific">Leucothrix pacifica</name>
    <dbReference type="NCBI Taxonomy" id="1247513"/>
    <lineage>
        <taxon>Bacteria</taxon>
        <taxon>Pseudomonadati</taxon>
        <taxon>Pseudomonadota</taxon>
        <taxon>Gammaproteobacteria</taxon>
        <taxon>Thiotrichales</taxon>
        <taxon>Thiotrichaceae</taxon>
        <taxon>Leucothrix</taxon>
    </lineage>
</organism>